<dbReference type="RefSeq" id="WP_157688897.1">
    <property type="nucleotide sequence ID" value="NZ_CP034345.1"/>
</dbReference>
<organism evidence="2 3">
    <name type="scientific">Haloplanus rallus</name>
    <dbReference type="NCBI Taxonomy" id="1816183"/>
    <lineage>
        <taxon>Archaea</taxon>
        <taxon>Methanobacteriati</taxon>
        <taxon>Methanobacteriota</taxon>
        <taxon>Stenosarchaea group</taxon>
        <taxon>Halobacteria</taxon>
        <taxon>Halobacteriales</taxon>
        <taxon>Haloferacaceae</taxon>
        <taxon>Haloplanus</taxon>
    </lineage>
</organism>
<reference evidence="2 3" key="1">
    <citation type="submission" date="2018-12" db="EMBL/GenBank/DDBJ databases">
        <title>Complete genome sequence of Haloplanus rallus MBLA0036.</title>
        <authorList>
            <person name="Nam Y.-d."/>
            <person name="Kang J."/>
            <person name="Chung W.-H."/>
            <person name="Park Y.S."/>
        </authorList>
    </citation>
    <scope>NUCLEOTIDE SEQUENCE [LARGE SCALE GENOMIC DNA]</scope>
    <source>
        <strain evidence="2 3">MBLA0036</strain>
    </source>
</reference>
<evidence type="ECO:0000256" key="1">
    <source>
        <dbReference type="SAM" id="MobiDB-lite"/>
    </source>
</evidence>
<feature type="region of interest" description="Disordered" evidence="1">
    <location>
        <begin position="50"/>
        <end position="72"/>
    </location>
</feature>
<name>A0A6B9F8R9_9EURY</name>
<evidence type="ECO:0000313" key="3">
    <source>
        <dbReference type="Proteomes" id="UP000428325"/>
    </source>
</evidence>
<dbReference type="PROSITE" id="PS51257">
    <property type="entry name" value="PROKAR_LIPOPROTEIN"/>
    <property type="match status" value="1"/>
</dbReference>
<protein>
    <submittedName>
        <fullName evidence="2">Uncharacterized protein</fullName>
    </submittedName>
</protein>
<feature type="compositionally biased region" description="Polar residues" evidence="1">
    <location>
        <begin position="61"/>
        <end position="72"/>
    </location>
</feature>
<sequence length="408" mass="45538">MEWTRRALLAGTAVGLGGCLSAGRSNVDYPETAAGTETAVDEALVDAETAGPATDDGDEPAQQTEPSVPNRQLATEVERAYGEIEWFATEYDDAIETYRRVLGNAMATVQRVRDSSEFDAGNLELVRRATDRAVATAEAELGGHFGLPGQMRDEVDAHVETIRRFGARGDLDRVDVELERLYDYLRGIRSDLFVRRVLSDRQVDARLYRHLHDDTPDEEDGEDETDDDEADPGLFEVYHSSGYAGYAYGGPRYVERDPFGDDDANDTNEGAELLARQRTQFGSVGEATGRTGFAYVVSYAVPDEAEQPTDLEPLDYDHTSLFVQRYEDVAAAGEAAERLYDTAVSREGSYSFGRDRWDRVYYEADGDVTYAFLIRAGPFVLVAAPSEVAWEERVDWTEPLDRLWLWRP</sequence>
<dbReference type="AlphaFoldDB" id="A0A6B9F8R9"/>
<dbReference type="EMBL" id="CP034345">
    <property type="protein sequence ID" value="QGX94611.1"/>
    <property type="molecule type" value="Genomic_DNA"/>
</dbReference>
<dbReference type="KEGG" id="hra:EI982_07315"/>
<gene>
    <name evidence="2" type="ORF">EI982_07315</name>
</gene>
<accession>A0A6B9F8R9</accession>
<proteinExistence type="predicted"/>
<dbReference type="GeneID" id="43369333"/>
<dbReference type="OrthoDB" id="304708at2157"/>
<evidence type="ECO:0000313" key="2">
    <source>
        <dbReference type="EMBL" id="QGX94611.1"/>
    </source>
</evidence>
<feature type="compositionally biased region" description="Acidic residues" evidence="1">
    <location>
        <begin position="215"/>
        <end position="231"/>
    </location>
</feature>
<feature type="region of interest" description="Disordered" evidence="1">
    <location>
        <begin position="209"/>
        <end position="234"/>
    </location>
</feature>
<dbReference type="Proteomes" id="UP000428325">
    <property type="component" value="Chromosome"/>
</dbReference>
<keyword evidence="3" id="KW-1185">Reference proteome</keyword>